<dbReference type="PANTHER" id="PTHR30537">
    <property type="entry name" value="HTH-TYPE TRANSCRIPTIONAL REGULATOR"/>
    <property type="match status" value="1"/>
</dbReference>
<evidence type="ECO:0000256" key="2">
    <source>
        <dbReference type="ARBA" id="ARBA00023015"/>
    </source>
</evidence>
<evidence type="ECO:0000256" key="3">
    <source>
        <dbReference type="ARBA" id="ARBA00023125"/>
    </source>
</evidence>
<dbReference type="InterPro" id="IPR000847">
    <property type="entry name" value="LysR_HTH_N"/>
</dbReference>
<evidence type="ECO:0000313" key="7">
    <source>
        <dbReference type="Proteomes" id="UP000197065"/>
    </source>
</evidence>
<dbReference type="GO" id="GO:0003700">
    <property type="term" value="F:DNA-binding transcription factor activity"/>
    <property type="evidence" value="ECO:0007669"/>
    <property type="project" value="InterPro"/>
</dbReference>
<dbReference type="PROSITE" id="PS50931">
    <property type="entry name" value="HTH_LYSR"/>
    <property type="match status" value="1"/>
</dbReference>
<dbReference type="InterPro" id="IPR036390">
    <property type="entry name" value="WH_DNA-bd_sf"/>
</dbReference>
<dbReference type="InterPro" id="IPR058163">
    <property type="entry name" value="LysR-type_TF_proteobact-type"/>
</dbReference>
<organism evidence="6 7">
    <name type="scientific">Arboricoccus pini</name>
    <dbReference type="NCBI Taxonomy" id="1963835"/>
    <lineage>
        <taxon>Bacteria</taxon>
        <taxon>Pseudomonadati</taxon>
        <taxon>Pseudomonadota</taxon>
        <taxon>Alphaproteobacteria</taxon>
        <taxon>Geminicoccales</taxon>
        <taxon>Geminicoccaceae</taxon>
        <taxon>Arboricoccus</taxon>
    </lineage>
</organism>
<comment type="similarity">
    <text evidence="1">Belongs to the LysR transcriptional regulatory family.</text>
</comment>
<dbReference type="PANTHER" id="PTHR30537:SF74">
    <property type="entry name" value="HTH-TYPE TRANSCRIPTIONAL REGULATOR TRPI"/>
    <property type="match status" value="1"/>
</dbReference>
<evidence type="ECO:0000256" key="4">
    <source>
        <dbReference type="ARBA" id="ARBA00023163"/>
    </source>
</evidence>
<dbReference type="InterPro" id="IPR036388">
    <property type="entry name" value="WH-like_DNA-bd_sf"/>
</dbReference>
<dbReference type="GO" id="GO:0006351">
    <property type="term" value="P:DNA-templated transcription"/>
    <property type="evidence" value="ECO:0007669"/>
    <property type="project" value="TreeGrafter"/>
</dbReference>
<gene>
    <name evidence="6" type="ORF">SAMN07250955_11925</name>
</gene>
<dbReference type="CDD" id="cd08432">
    <property type="entry name" value="PBP2_GcdR_TrpI_HvrB_AmpR_like"/>
    <property type="match status" value="1"/>
</dbReference>
<evidence type="ECO:0000256" key="1">
    <source>
        <dbReference type="ARBA" id="ARBA00009437"/>
    </source>
</evidence>
<evidence type="ECO:0000313" key="6">
    <source>
        <dbReference type="EMBL" id="SNB78694.1"/>
    </source>
</evidence>
<protein>
    <submittedName>
        <fullName evidence="6">Transcriptional regulator, LysR family</fullName>
    </submittedName>
</protein>
<dbReference type="SUPFAM" id="SSF53850">
    <property type="entry name" value="Periplasmic binding protein-like II"/>
    <property type="match status" value="1"/>
</dbReference>
<dbReference type="PRINTS" id="PR00039">
    <property type="entry name" value="HTHLYSR"/>
</dbReference>
<dbReference type="Pfam" id="PF03466">
    <property type="entry name" value="LysR_substrate"/>
    <property type="match status" value="1"/>
</dbReference>
<keyword evidence="2" id="KW-0805">Transcription regulation</keyword>
<name>A0A212S131_9PROT</name>
<reference evidence="6 7" key="1">
    <citation type="submission" date="2017-06" db="EMBL/GenBank/DDBJ databases">
        <authorList>
            <person name="Kim H.J."/>
            <person name="Triplett B.A."/>
        </authorList>
    </citation>
    <scope>NUCLEOTIDE SEQUENCE [LARGE SCALE GENOMIC DNA]</scope>
    <source>
        <strain evidence="6 7">B29T1</strain>
    </source>
</reference>
<dbReference type="FunFam" id="1.10.10.10:FF:000001">
    <property type="entry name" value="LysR family transcriptional regulator"/>
    <property type="match status" value="1"/>
</dbReference>
<dbReference type="Pfam" id="PF00126">
    <property type="entry name" value="HTH_1"/>
    <property type="match status" value="1"/>
</dbReference>
<keyword evidence="3" id="KW-0238">DNA-binding</keyword>
<keyword evidence="7" id="KW-1185">Reference proteome</keyword>
<sequence length="312" mass="34073">MRMKPTSPAGPVAGRLPSLTALRVFEAAARLGGIARAAQSLHVTQSAASRQITALEAELQLCLFKRVHRGVVLTADGQALAATLTRSFGQISQAVDRLRADRGTVRLCVLPTIGIRWLWPRLHRFEERHPSIRLKADILWNAFEPDDLDHDLGIRCGRGAWPGSRAVIRLLGEYLTPVCSPDFLKNHRLPKTAAEFAAAPLLHNDPDHQDWRVWAEGWGGPIFDVAHGQVFDMLDMAVRAASFGRGIAMADLGMVAAELAEGTLIAPYQAVVRSPESYYIVERRGVSARTEVETVRAWLLEEAAAAGAGIQA</sequence>
<dbReference type="Gene3D" id="1.10.10.10">
    <property type="entry name" value="Winged helix-like DNA-binding domain superfamily/Winged helix DNA-binding domain"/>
    <property type="match status" value="1"/>
</dbReference>
<feature type="domain" description="HTH lysR-type" evidence="5">
    <location>
        <begin position="17"/>
        <end position="74"/>
    </location>
</feature>
<dbReference type="AlphaFoldDB" id="A0A212S131"/>
<dbReference type="SUPFAM" id="SSF46785">
    <property type="entry name" value="Winged helix' DNA-binding domain"/>
    <property type="match status" value="1"/>
</dbReference>
<proteinExistence type="inferred from homology"/>
<dbReference type="Proteomes" id="UP000197065">
    <property type="component" value="Unassembled WGS sequence"/>
</dbReference>
<evidence type="ECO:0000259" key="5">
    <source>
        <dbReference type="PROSITE" id="PS50931"/>
    </source>
</evidence>
<accession>A0A212S131</accession>
<dbReference type="OrthoDB" id="9794694at2"/>
<dbReference type="InterPro" id="IPR005119">
    <property type="entry name" value="LysR_subst-bd"/>
</dbReference>
<dbReference type="Gene3D" id="3.40.190.10">
    <property type="entry name" value="Periplasmic binding protein-like II"/>
    <property type="match status" value="2"/>
</dbReference>
<dbReference type="EMBL" id="FYEH01000019">
    <property type="protein sequence ID" value="SNB78694.1"/>
    <property type="molecule type" value="Genomic_DNA"/>
</dbReference>
<dbReference type="GO" id="GO:0043565">
    <property type="term" value="F:sequence-specific DNA binding"/>
    <property type="evidence" value="ECO:0007669"/>
    <property type="project" value="TreeGrafter"/>
</dbReference>
<keyword evidence="4" id="KW-0804">Transcription</keyword>